<keyword evidence="1" id="KW-0732">Signal</keyword>
<dbReference type="Proteomes" id="UP000189739">
    <property type="component" value="Unassembled WGS sequence"/>
</dbReference>
<evidence type="ECO:0000259" key="2">
    <source>
        <dbReference type="Pfam" id="PF14771"/>
    </source>
</evidence>
<feature type="signal peptide" evidence="1">
    <location>
        <begin position="1"/>
        <end position="20"/>
    </location>
</feature>
<accession>A0A1S9PI57</accession>
<evidence type="ECO:0000313" key="3">
    <source>
        <dbReference type="EMBL" id="OOQ60645.1"/>
    </source>
</evidence>
<dbReference type="EMBL" id="MBTF01000005">
    <property type="protein sequence ID" value="OOQ60645.1"/>
    <property type="molecule type" value="Genomic_DNA"/>
</dbReference>
<name>A0A1S9PI57_9SPHI</name>
<protein>
    <recommendedName>
        <fullName evidence="2">DUF4476 domain-containing protein</fullName>
    </recommendedName>
</protein>
<dbReference type="Pfam" id="PF14771">
    <property type="entry name" value="DUF4476"/>
    <property type="match status" value="1"/>
</dbReference>
<reference evidence="3 4" key="1">
    <citation type="submission" date="2016-07" db="EMBL/GenBank/DDBJ databases">
        <title>Genomic analysis of zinc-resistant bacterium Mucilaginibacter pedocola TBZ30.</title>
        <authorList>
            <person name="Huang J."/>
            <person name="Tang J."/>
        </authorList>
    </citation>
    <scope>NUCLEOTIDE SEQUENCE [LARGE SCALE GENOMIC DNA]</scope>
    <source>
        <strain evidence="3 4">TBZ30</strain>
    </source>
</reference>
<dbReference type="OrthoDB" id="796080at2"/>
<keyword evidence="4" id="KW-1185">Reference proteome</keyword>
<comment type="caution">
    <text evidence="3">The sequence shown here is derived from an EMBL/GenBank/DDBJ whole genome shotgun (WGS) entry which is preliminary data.</text>
</comment>
<feature type="chain" id="PRO_5013386462" description="DUF4476 domain-containing protein" evidence="1">
    <location>
        <begin position="21"/>
        <end position="137"/>
    </location>
</feature>
<feature type="domain" description="DUF4476" evidence="2">
    <location>
        <begin position="43"/>
        <end position="131"/>
    </location>
</feature>
<evidence type="ECO:0000313" key="4">
    <source>
        <dbReference type="Proteomes" id="UP000189739"/>
    </source>
</evidence>
<dbReference type="InterPro" id="IPR028011">
    <property type="entry name" value="DUF4476"/>
</dbReference>
<gene>
    <name evidence="3" type="ORF">BC343_23910</name>
</gene>
<dbReference type="RefSeq" id="WP_078347346.1">
    <property type="nucleotide sequence ID" value="NZ_MBTF01000005.1"/>
</dbReference>
<proteinExistence type="predicted"/>
<dbReference type="AlphaFoldDB" id="A0A1S9PI57"/>
<sequence length="137" mass="15415">MKKVLYTALLLALSFGAKLSAEQVRHRFEVPVHQKIQHPKQAMPDEQAHAILAAMQQKGSDGDKVLVLTAGVKDKGITTKQLTPLLKQFAADPGKLVSAKFAYPYTVDYKQYDKLKDLFADEDSKRELESYVSKHDR</sequence>
<evidence type="ECO:0000256" key="1">
    <source>
        <dbReference type="SAM" id="SignalP"/>
    </source>
</evidence>
<organism evidence="3 4">
    <name type="scientific">Mucilaginibacter pedocola</name>
    <dbReference type="NCBI Taxonomy" id="1792845"/>
    <lineage>
        <taxon>Bacteria</taxon>
        <taxon>Pseudomonadati</taxon>
        <taxon>Bacteroidota</taxon>
        <taxon>Sphingobacteriia</taxon>
        <taxon>Sphingobacteriales</taxon>
        <taxon>Sphingobacteriaceae</taxon>
        <taxon>Mucilaginibacter</taxon>
    </lineage>
</organism>